<evidence type="ECO:0000313" key="1">
    <source>
        <dbReference type="EMBL" id="MBF4802957.1"/>
    </source>
</evidence>
<gene>
    <name evidence="1" type="ORF">HXK24_03930</name>
</gene>
<dbReference type="Proteomes" id="UP000787322">
    <property type="component" value="Unassembled WGS sequence"/>
</dbReference>
<dbReference type="AlphaFoldDB" id="A0A9D6AE44"/>
<reference evidence="1" key="1">
    <citation type="submission" date="2020-04" db="EMBL/GenBank/DDBJ databases">
        <title>Deep metagenomics examines the oral microbiome during advanced dental caries in children, revealing novel taxa and co-occurrences with host molecules.</title>
        <authorList>
            <person name="Baker J.L."/>
            <person name="Morton J.T."/>
            <person name="Dinis M."/>
            <person name="Alvarez R."/>
            <person name="Tran N.C."/>
            <person name="Knight R."/>
            <person name="Edlund A."/>
        </authorList>
    </citation>
    <scope>NUCLEOTIDE SEQUENCE</scope>
    <source>
        <strain evidence="1">JCVI_3_bin.11</strain>
    </source>
</reference>
<accession>A0A9D6AE44</accession>
<proteinExistence type="predicted"/>
<organism evidence="1 2">
    <name type="scientific">Lancefieldella parvula</name>
    <dbReference type="NCBI Taxonomy" id="1382"/>
    <lineage>
        <taxon>Bacteria</taxon>
        <taxon>Bacillati</taxon>
        <taxon>Actinomycetota</taxon>
        <taxon>Coriobacteriia</taxon>
        <taxon>Coriobacteriales</taxon>
        <taxon>Atopobiaceae</taxon>
        <taxon>Lancefieldella</taxon>
    </lineage>
</organism>
<dbReference type="EMBL" id="JABZGU010000076">
    <property type="protein sequence ID" value="MBF4802957.1"/>
    <property type="molecule type" value="Genomic_DNA"/>
</dbReference>
<name>A0A9D6AE44_9ACTN</name>
<evidence type="ECO:0000313" key="2">
    <source>
        <dbReference type="Proteomes" id="UP000787322"/>
    </source>
</evidence>
<sequence>MRRLTVNDLKNLSELIDPKIQNSQTMLECFAQICDKYNKVPLTEITCPSISWNAFAYAFYIINLKPLKIQNELLAAVAIYSFLNVNGYDFDPSLQDLLVHIDLLKSDQYFAHEFCSWVDLEIM</sequence>
<comment type="caution">
    <text evidence="1">The sequence shown here is derived from an EMBL/GenBank/DDBJ whole genome shotgun (WGS) entry which is preliminary data.</text>
</comment>
<protein>
    <submittedName>
        <fullName evidence="1">Uncharacterized protein</fullName>
    </submittedName>
</protein>